<dbReference type="InterPro" id="IPR012677">
    <property type="entry name" value="Nucleotide-bd_a/b_plait_sf"/>
</dbReference>
<evidence type="ECO:0000313" key="12">
    <source>
        <dbReference type="Proteomes" id="UP000694558"/>
    </source>
</evidence>
<evidence type="ECO:0000256" key="1">
    <source>
        <dbReference type="ARBA" id="ARBA00004123"/>
    </source>
</evidence>
<proteinExistence type="inferred from homology"/>
<dbReference type="CDD" id="cd12632">
    <property type="entry name" value="RRM1_CELF3_4_5_6"/>
    <property type="match status" value="1"/>
</dbReference>
<dbReference type="Pfam" id="PF00076">
    <property type="entry name" value="RRM_1"/>
    <property type="match status" value="3"/>
</dbReference>
<evidence type="ECO:0000256" key="9">
    <source>
        <dbReference type="PROSITE-ProRule" id="PRU00176"/>
    </source>
</evidence>
<accession>A0A8D3DBZ5</accession>
<evidence type="ECO:0000256" key="3">
    <source>
        <dbReference type="ARBA" id="ARBA00009621"/>
    </source>
</evidence>
<evidence type="ECO:0000256" key="7">
    <source>
        <dbReference type="ARBA" id="ARBA00022884"/>
    </source>
</evidence>
<dbReference type="GO" id="GO:0006397">
    <property type="term" value="P:mRNA processing"/>
    <property type="evidence" value="ECO:0007669"/>
    <property type="project" value="UniProtKB-KW"/>
</dbReference>
<comment type="similarity">
    <text evidence="3">Belongs to the CELF/BRUNOL family.</text>
</comment>
<feature type="domain" description="RRM" evidence="10">
    <location>
        <begin position="350"/>
        <end position="428"/>
    </location>
</feature>
<dbReference type="CDD" id="cd12639">
    <property type="entry name" value="RRM3_CELF3_4_5_6"/>
    <property type="match status" value="1"/>
</dbReference>
<dbReference type="SMART" id="SM00360">
    <property type="entry name" value="RRM"/>
    <property type="match status" value="3"/>
</dbReference>
<evidence type="ECO:0000256" key="2">
    <source>
        <dbReference type="ARBA" id="ARBA00004496"/>
    </source>
</evidence>
<dbReference type="GO" id="GO:0003723">
    <property type="term" value="F:RNA binding"/>
    <property type="evidence" value="ECO:0007669"/>
    <property type="project" value="UniProtKB-UniRule"/>
</dbReference>
<comment type="subcellular location">
    <subcellularLocation>
        <location evidence="2">Cytoplasm</location>
    </subcellularLocation>
    <subcellularLocation>
        <location evidence="1">Nucleus</location>
    </subcellularLocation>
</comment>
<dbReference type="FunFam" id="3.30.70.330:FF:000007">
    <property type="entry name" value="CUGBP Elav-like family member 4 isoform 3"/>
    <property type="match status" value="1"/>
</dbReference>
<dbReference type="SUPFAM" id="SSF54928">
    <property type="entry name" value="RNA-binding domain, RBD"/>
    <property type="match status" value="2"/>
</dbReference>
<reference evidence="11" key="2">
    <citation type="submission" date="2025-08" db="UniProtKB">
        <authorList>
            <consortium name="Ensembl"/>
        </authorList>
    </citation>
    <scope>IDENTIFICATION</scope>
</reference>
<evidence type="ECO:0000256" key="8">
    <source>
        <dbReference type="ARBA" id="ARBA00023242"/>
    </source>
</evidence>
<dbReference type="Proteomes" id="UP000694558">
    <property type="component" value="Chromosome 22"/>
</dbReference>
<sequence length="435" mass="47335">MKEPDAIKLFIGQIPRNLEEKDLKPIFEQFGKIYELTVIKDKYTGMHKGCAFLTYCARESALKAQNALHEQKTLPGMNRPIQVKPADSESRGEDRKLFVGMLGKQQTDVDVRKMFEPFGSIEECTVLRGPDGTSKGCAFVKYQNNAEAQAAINALHGSRTLPGASSSLVVKFADSEKERGLRRMQQVASQLGVISPMTLHLGAYNAYTQAVRNLMQQQALVAQSAYLSPVATVAAVQMQQLAALNPSSIIATPIASITPSSGTSTPPSIAGTPVPSLPPQLVNSYSSLPAPPNGQSATEALYTNGVHAYQAQSPVLDPLQQAYAGMQHYTGESHSLGTDCAQCLQHEAGCNIFIYHLPQEFTDSEILQMFLPFGNVISAKVFVDRATNQSKCFGFVSFDNPSSAQTAIQAMNGFQIGMKRLKVQLKRPKDANRPY</sequence>
<dbReference type="InterPro" id="IPR000504">
    <property type="entry name" value="RRM_dom"/>
</dbReference>
<keyword evidence="6" id="KW-0677">Repeat</keyword>
<dbReference type="FunFam" id="3.30.70.330:FF:000060">
    <property type="entry name" value="CUGBP Elav-like family member 4"/>
    <property type="match status" value="1"/>
</dbReference>
<dbReference type="PROSITE" id="PS50102">
    <property type="entry name" value="RRM"/>
    <property type="match status" value="3"/>
</dbReference>
<dbReference type="CDD" id="cd12635">
    <property type="entry name" value="RRM2_CELF3_4_5_6"/>
    <property type="match status" value="1"/>
</dbReference>
<protein>
    <submittedName>
        <fullName evidence="11">Cugbp, Elav-like family member 3a</fullName>
    </submittedName>
</protein>
<evidence type="ECO:0000259" key="10">
    <source>
        <dbReference type="PROSITE" id="PS50102"/>
    </source>
</evidence>
<keyword evidence="4" id="KW-0963">Cytoplasm</keyword>
<gene>
    <name evidence="11" type="primary">celf3a</name>
</gene>
<keyword evidence="7 9" id="KW-0694">RNA-binding</keyword>
<evidence type="ECO:0000313" key="11">
    <source>
        <dbReference type="Ensembl" id="ENSSMAP00000057054.1"/>
    </source>
</evidence>
<dbReference type="InterPro" id="IPR035979">
    <property type="entry name" value="RBD_domain_sf"/>
</dbReference>
<evidence type="ECO:0000256" key="4">
    <source>
        <dbReference type="ARBA" id="ARBA00022490"/>
    </source>
</evidence>
<dbReference type="Gene3D" id="3.30.70.330">
    <property type="match status" value="3"/>
</dbReference>
<dbReference type="PANTHER" id="PTHR24012">
    <property type="entry name" value="RNA BINDING PROTEIN"/>
    <property type="match status" value="1"/>
</dbReference>
<dbReference type="AlphaFoldDB" id="A0A8D3DBZ5"/>
<name>A0A8D3DBZ5_SCOMX</name>
<evidence type="ECO:0000256" key="6">
    <source>
        <dbReference type="ARBA" id="ARBA00022737"/>
    </source>
</evidence>
<evidence type="ECO:0000256" key="5">
    <source>
        <dbReference type="ARBA" id="ARBA00022664"/>
    </source>
</evidence>
<dbReference type="GO" id="GO:0005737">
    <property type="term" value="C:cytoplasm"/>
    <property type="evidence" value="ECO:0007669"/>
    <property type="project" value="UniProtKB-SubCell"/>
</dbReference>
<keyword evidence="5" id="KW-0507">mRNA processing</keyword>
<feature type="domain" description="RRM" evidence="10">
    <location>
        <begin position="7"/>
        <end position="88"/>
    </location>
</feature>
<reference evidence="11" key="1">
    <citation type="submission" date="2023-05" db="EMBL/GenBank/DDBJ databases">
        <title>High-quality long-read genome of Scophthalmus maximus.</title>
        <authorList>
            <person name="Lien S."/>
            <person name="Martinez P."/>
        </authorList>
    </citation>
    <scope>NUCLEOTIDE SEQUENCE [LARGE SCALE GENOMIC DNA]</scope>
</reference>
<dbReference type="GO" id="GO:0005634">
    <property type="term" value="C:nucleus"/>
    <property type="evidence" value="ECO:0007669"/>
    <property type="project" value="UniProtKB-SubCell"/>
</dbReference>
<dbReference type="InterPro" id="IPR034648">
    <property type="entry name" value="CELF3/4/5/6_RRM1"/>
</dbReference>
<dbReference type="Ensembl" id="ENSSMAT00000040473.1">
    <property type="protein sequence ID" value="ENSSMAP00000057054.1"/>
    <property type="gene ID" value="ENSSMAG00000002478.2"/>
</dbReference>
<dbReference type="GeneTree" id="ENSGT00940000154716"/>
<organism evidence="11 12">
    <name type="scientific">Scophthalmus maximus</name>
    <name type="common">Turbot</name>
    <name type="synonym">Psetta maxima</name>
    <dbReference type="NCBI Taxonomy" id="52904"/>
    <lineage>
        <taxon>Eukaryota</taxon>
        <taxon>Metazoa</taxon>
        <taxon>Chordata</taxon>
        <taxon>Craniata</taxon>
        <taxon>Vertebrata</taxon>
        <taxon>Euteleostomi</taxon>
        <taxon>Actinopterygii</taxon>
        <taxon>Neopterygii</taxon>
        <taxon>Teleostei</taxon>
        <taxon>Neoteleostei</taxon>
        <taxon>Acanthomorphata</taxon>
        <taxon>Carangaria</taxon>
        <taxon>Pleuronectiformes</taxon>
        <taxon>Pleuronectoidei</taxon>
        <taxon>Scophthalmidae</taxon>
        <taxon>Scophthalmus</taxon>
    </lineage>
</organism>
<feature type="domain" description="RRM" evidence="10">
    <location>
        <begin position="95"/>
        <end position="175"/>
    </location>
</feature>
<dbReference type="FunFam" id="3.30.70.330:FF:000010">
    <property type="entry name" value="CUGBP Elav-like family member 4 isoform 3"/>
    <property type="match status" value="1"/>
</dbReference>
<keyword evidence="8" id="KW-0539">Nucleus</keyword>